<evidence type="ECO:0000313" key="3">
    <source>
        <dbReference type="Proteomes" id="UP001144805"/>
    </source>
</evidence>
<gene>
    <name evidence="2" type="ORF">OSH07_14080</name>
</gene>
<dbReference type="EMBL" id="JAPKNK010000005">
    <property type="protein sequence ID" value="MCX5570331.1"/>
    <property type="molecule type" value="Genomic_DNA"/>
</dbReference>
<organism evidence="2 3">
    <name type="scientific">Kaistia nematophila</name>
    <dbReference type="NCBI Taxonomy" id="2994654"/>
    <lineage>
        <taxon>Bacteria</taxon>
        <taxon>Pseudomonadati</taxon>
        <taxon>Pseudomonadota</taxon>
        <taxon>Alphaproteobacteria</taxon>
        <taxon>Hyphomicrobiales</taxon>
        <taxon>Kaistiaceae</taxon>
        <taxon>Kaistia</taxon>
    </lineage>
</organism>
<evidence type="ECO:0000313" key="2">
    <source>
        <dbReference type="EMBL" id="MCX5570331.1"/>
    </source>
</evidence>
<protein>
    <submittedName>
        <fullName evidence="2">YcgJ family protein</fullName>
    </submittedName>
</protein>
<reference evidence="2" key="1">
    <citation type="submission" date="2022-11" db="EMBL/GenBank/DDBJ databases">
        <title>Biodiversity and phylogenetic relationships of bacteria.</title>
        <authorList>
            <person name="Machado R.A.R."/>
            <person name="Bhat A."/>
            <person name="Loulou A."/>
            <person name="Kallel S."/>
        </authorList>
    </citation>
    <scope>NUCLEOTIDE SEQUENCE</scope>
    <source>
        <strain evidence="2">K-TC2</strain>
    </source>
</reference>
<feature type="chain" id="PRO_5040994137" evidence="1">
    <location>
        <begin position="23"/>
        <end position="118"/>
    </location>
</feature>
<dbReference type="Proteomes" id="UP001144805">
    <property type="component" value="Unassembled WGS sequence"/>
</dbReference>
<dbReference type="Pfam" id="PF05666">
    <property type="entry name" value="YcgJ"/>
    <property type="match status" value="1"/>
</dbReference>
<comment type="caution">
    <text evidence="2">The sequence shown here is derived from an EMBL/GenBank/DDBJ whole genome shotgun (WGS) entry which is preliminary data.</text>
</comment>
<name>A0A9X3E338_9HYPH</name>
<dbReference type="InterPro" id="IPR008617">
    <property type="entry name" value="Uncharacterised_YcgJ"/>
</dbReference>
<accession>A0A9X3E338</accession>
<dbReference type="RefSeq" id="WP_266339294.1">
    <property type="nucleotide sequence ID" value="NZ_JAPKNK010000005.1"/>
</dbReference>
<evidence type="ECO:0000256" key="1">
    <source>
        <dbReference type="SAM" id="SignalP"/>
    </source>
</evidence>
<proteinExistence type="predicted"/>
<sequence length="118" mass="12630">MRKAAILAIAALALAGATPSLAAPQKGLKSPHAGVLCDHYLCADKAGISRELTTRYLGRAAARKLFSQGDFDATRFTFDNGVFCDTSERSCYKDRYFDSNGKRGPVDPKATAALFGKP</sequence>
<keyword evidence="1" id="KW-0732">Signal</keyword>
<keyword evidence="3" id="KW-1185">Reference proteome</keyword>
<feature type="signal peptide" evidence="1">
    <location>
        <begin position="1"/>
        <end position="22"/>
    </location>
</feature>
<dbReference type="AlphaFoldDB" id="A0A9X3E338"/>